<comment type="caution">
    <text evidence="2">The sequence shown here is derived from an EMBL/GenBank/DDBJ whole genome shotgun (WGS) entry which is preliminary data.</text>
</comment>
<feature type="compositionally biased region" description="Acidic residues" evidence="1">
    <location>
        <begin position="29"/>
        <end position="42"/>
    </location>
</feature>
<feature type="region of interest" description="Disordered" evidence="1">
    <location>
        <begin position="193"/>
        <end position="387"/>
    </location>
</feature>
<dbReference type="AlphaFoldDB" id="F7VYM0"/>
<reference evidence="2 3" key="1">
    <citation type="journal article" date="2010" name="PLoS Genet.">
        <title>De novo assembly of a 40 Mb eukaryotic genome from short sequence reads: Sordaria macrospora, a model organism for fungal morphogenesis.</title>
        <authorList>
            <person name="Nowrousian M."/>
            <person name="Stajich J."/>
            <person name="Chu M."/>
            <person name="Engh I."/>
            <person name="Espagne E."/>
            <person name="Halliday K."/>
            <person name="Kamerewerd J."/>
            <person name="Kempken F."/>
            <person name="Knab B."/>
            <person name="Kuo H.C."/>
            <person name="Osiewacz H.D."/>
            <person name="Poeggeler S."/>
            <person name="Read N."/>
            <person name="Seiler S."/>
            <person name="Smith K."/>
            <person name="Zickler D."/>
            <person name="Kueck U."/>
            <person name="Freitag M."/>
        </authorList>
    </citation>
    <scope>NUCLEOTIDE SEQUENCE [LARGE SCALE GENOMIC DNA]</scope>
    <source>
        <strain evidence="3">ATCC MYA-333 / DSM 997 / K(L3346) / K-hell</strain>
        <tissue evidence="2">Mycelium</tissue>
    </source>
</reference>
<accession>F7VYM0</accession>
<feature type="compositionally biased region" description="Basic and acidic residues" evidence="1">
    <location>
        <begin position="271"/>
        <end position="281"/>
    </location>
</feature>
<feature type="compositionally biased region" description="Low complexity" evidence="1">
    <location>
        <begin position="587"/>
        <end position="596"/>
    </location>
</feature>
<dbReference type="InParanoid" id="F7VYM0"/>
<evidence type="ECO:0000313" key="2">
    <source>
        <dbReference type="EMBL" id="CCC10615.1"/>
    </source>
</evidence>
<dbReference type="eggNOG" id="ENOG502S9SC">
    <property type="taxonomic scope" value="Eukaryota"/>
</dbReference>
<feature type="region of interest" description="Disordered" evidence="1">
    <location>
        <begin position="21"/>
        <end position="98"/>
    </location>
</feature>
<feature type="compositionally biased region" description="Acidic residues" evidence="1">
    <location>
        <begin position="324"/>
        <end position="350"/>
    </location>
</feature>
<sequence length="716" mass="80459">MENRRMSRDYATSHVLAWTTTQSVMVEPALEEDLETDADEPPDSTMLPMSPRFERAPVHRGSQHQESMLTKALHSASDSDHTESDYQPRRLGRRRSITSTFSLASTADYTCDTGITTPPRTTSPSPRFTGTTFRLSSKVTEAKPSTAQILRPAAAVQAPEKKRCISFACAAKPRVNDQALTQPPPTPTLIKEEVKTQEAPKRPTIKFACASRPQRDRPSPTQPTRPATPPPAPVTSPLKEAFEFNTRSQSRRSSVATISKKYLTAESGDLESERARFHERSSPFARSERKLRKKPSWRKHSNRAKHFKTMTRRRTAMKTREDEQRDDNEDEDNMDDDEDDNEDEDEDEDLSDAHSVSVWGDDASDGYKTDSEIGFGESDDEDDDDLVLWTTGGLADLSLSGATPVVRRGSVDESSDSSAASDGNNVARRALRRRDTIRARDFRPATPDLPDSTDFVCGTLDEDRPLEAAYLERLAARKQNKLVFIPQDIDPSFPTSEPEDEGEELYNKSMHGHDDSEDDMWQLEDLHSERGRIGRAKKTQNSPRRCRSPPPKRRLSPCPKPRGRNDRKLFDRSSPRRMRSPAPPIPSAKSPHASPAMGADGVAFKSLAFRPGLAFTKSLPKGPVMFPHVNKQQPRRSRAGTINQDTHIRGAIDIVKGLEEKRQRRKEKYYQKYCSRARKEKAQPKRPPPGQGAERMREVGLIMAGKIGQANYVLSY</sequence>
<dbReference type="STRING" id="771870.F7VYM0"/>
<dbReference type="InterPro" id="IPR018853">
    <property type="entry name" value="DUF2457"/>
</dbReference>
<feature type="compositionally biased region" description="Low complexity" evidence="1">
    <location>
        <begin position="416"/>
        <end position="428"/>
    </location>
</feature>
<dbReference type="VEuPathDB" id="FungiDB:SMAC_06444"/>
<name>F7VYM0_SORMK</name>
<proteinExistence type="predicted"/>
<feature type="region of interest" description="Disordered" evidence="1">
    <location>
        <begin position="675"/>
        <end position="695"/>
    </location>
</feature>
<evidence type="ECO:0000313" key="3">
    <source>
        <dbReference type="Proteomes" id="UP000001881"/>
    </source>
</evidence>
<feature type="compositionally biased region" description="Pro residues" evidence="1">
    <location>
        <begin position="220"/>
        <end position="234"/>
    </location>
</feature>
<feature type="region of interest" description="Disordered" evidence="1">
    <location>
        <begin position="399"/>
        <end position="432"/>
    </location>
</feature>
<gene>
    <name evidence="2" type="ORF">SMAC_06444</name>
</gene>
<dbReference type="Pfam" id="PF10446">
    <property type="entry name" value="DUF2457"/>
    <property type="match status" value="1"/>
</dbReference>
<feature type="compositionally biased region" description="Acidic residues" evidence="1">
    <location>
        <begin position="377"/>
        <end position="386"/>
    </location>
</feature>
<feature type="compositionally biased region" description="Basic residues" evidence="1">
    <location>
        <begin position="289"/>
        <end position="317"/>
    </location>
</feature>
<feature type="compositionally biased region" description="Basic residues" evidence="1">
    <location>
        <begin position="533"/>
        <end position="555"/>
    </location>
</feature>
<dbReference type="HOGENOM" id="CLU_014084_0_0_1"/>
<feature type="compositionally biased region" description="Basic and acidic residues" evidence="1">
    <location>
        <begin position="77"/>
        <end position="88"/>
    </location>
</feature>
<evidence type="ECO:0000256" key="1">
    <source>
        <dbReference type="SAM" id="MobiDB-lite"/>
    </source>
</evidence>
<feature type="compositionally biased region" description="Basic and acidic residues" evidence="1">
    <location>
        <begin position="563"/>
        <end position="574"/>
    </location>
</feature>
<feature type="compositionally biased region" description="Polar residues" evidence="1">
    <location>
        <begin position="245"/>
        <end position="257"/>
    </location>
</feature>
<dbReference type="Proteomes" id="UP000001881">
    <property type="component" value="Unassembled WGS sequence"/>
</dbReference>
<dbReference type="OMA" id="ITLNDCM"/>
<dbReference type="OrthoDB" id="2011769at2759"/>
<organism evidence="2 3">
    <name type="scientific">Sordaria macrospora (strain ATCC MYA-333 / DSM 997 / K(L3346) / K-hell)</name>
    <dbReference type="NCBI Taxonomy" id="771870"/>
    <lineage>
        <taxon>Eukaryota</taxon>
        <taxon>Fungi</taxon>
        <taxon>Dikarya</taxon>
        <taxon>Ascomycota</taxon>
        <taxon>Pezizomycotina</taxon>
        <taxon>Sordariomycetes</taxon>
        <taxon>Sordariomycetidae</taxon>
        <taxon>Sordariales</taxon>
        <taxon>Sordariaceae</taxon>
        <taxon>Sordaria</taxon>
    </lineage>
</organism>
<keyword evidence="3" id="KW-1185">Reference proteome</keyword>
<feature type="region of interest" description="Disordered" evidence="1">
    <location>
        <begin position="489"/>
        <end position="517"/>
    </location>
</feature>
<dbReference type="EMBL" id="CABT02000013">
    <property type="protein sequence ID" value="CCC10615.1"/>
    <property type="molecule type" value="Genomic_DNA"/>
</dbReference>
<feature type="region of interest" description="Disordered" evidence="1">
    <location>
        <begin position="529"/>
        <end position="597"/>
    </location>
</feature>
<protein>
    <submittedName>
        <fullName evidence="2">WGS project CABT00000000 data, contig 2.13</fullName>
    </submittedName>
</protein>